<evidence type="ECO:0000313" key="2">
    <source>
        <dbReference type="Proteomes" id="UP000631300"/>
    </source>
</evidence>
<reference evidence="1" key="1">
    <citation type="journal article" date="2014" name="Int. J. Syst. Evol. Microbiol.">
        <title>Complete genome sequence of Corynebacterium casei LMG S-19264T (=DSM 44701T), isolated from a smear-ripened cheese.</title>
        <authorList>
            <consortium name="US DOE Joint Genome Institute (JGI-PGF)"/>
            <person name="Walter F."/>
            <person name="Albersmeier A."/>
            <person name="Kalinowski J."/>
            <person name="Ruckert C."/>
        </authorList>
    </citation>
    <scope>NUCLEOTIDE SEQUENCE</scope>
    <source>
        <strain evidence="1">KCTC 22164</strain>
    </source>
</reference>
<gene>
    <name evidence="1" type="ORF">GCM10007391_01600</name>
</gene>
<accession>A0A918JCJ1</accession>
<comment type="caution">
    <text evidence="1">The sequence shown here is derived from an EMBL/GenBank/DDBJ whole genome shotgun (WGS) entry which is preliminary data.</text>
</comment>
<dbReference type="Proteomes" id="UP000631300">
    <property type="component" value="Unassembled WGS sequence"/>
</dbReference>
<name>A0A918JCJ1_9ALTE</name>
<keyword evidence="2" id="KW-1185">Reference proteome</keyword>
<sequence length="104" mass="11384">MQHRRLHVKLPSHFTVAGKCAELGMQATLSPSLHAVNPSIGAPLPLPWAEGIEMQQRPLYFKFLSHFTGVGEYALLRLQATLSSSLHAVTPSLILDGVLFIIRG</sequence>
<organism evidence="1 2">
    <name type="scientific">Alteromonas halophila</name>
    <dbReference type="NCBI Taxonomy" id="516698"/>
    <lineage>
        <taxon>Bacteria</taxon>
        <taxon>Pseudomonadati</taxon>
        <taxon>Pseudomonadota</taxon>
        <taxon>Gammaproteobacteria</taxon>
        <taxon>Alteromonadales</taxon>
        <taxon>Alteromonadaceae</taxon>
        <taxon>Alteromonas/Salinimonas group</taxon>
        <taxon>Alteromonas</taxon>
    </lineage>
</organism>
<dbReference type="AlphaFoldDB" id="A0A918JCJ1"/>
<protein>
    <submittedName>
        <fullName evidence="1">Uncharacterized protein</fullName>
    </submittedName>
</protein>
<dbReference type="EMBL" id="BMXP01000001">
    <property type="protein sequence ID" value="GGW73592.1"/>
    <property type="molecule type" value="Genomic_DNA"/>
</dbReference>
<evidence type="ECO:0000313" key="1">
    <source>
        <dbReference type="EMBL" id="GGW73592.1"/>
    </source>
</evidence>
<proteinExistence type="predicted"/>
<dbReference type="RefSeq" id="WP_189403188.1">
    <property type="nucleotide sequence ID" value="NZ_BMXP01000001.1"/>
</dbReference>
<reference evidence="1" key="2">
    <citation type="submission" date="2020-09" db="EMBL/GenBank/DDBJ databases">
        <authorList>
            <person name="Sun Q."/>
            <person name="Kim S."/>
        </authorList>
    </citation>
    <scope>NUCLEOTIDE SEQUENCE</scope>
    <source>
        <strain evidence="1">KCTC 22164</strain>
    </source>
</reference>